<evidence type="ECO:0000256" key="8">
    <source>
        <dbReference type="ARBA" id="ARBA00031616"/>
    </source>
</evidence>
<dbReference type="InterPro" id="IPR008952">
    <property type="entry name" value="Tetraspanin_EC2_sf"/>
</dbReference>
<dbReference type="Pfam" id="PF00335">
    <property type="entry name" value="Tetraspanin"/>
    <property type="match status" value="1"/>
</dbReference>
<feature type="transmembrane region" description="Helical" evidence="9">
    <location>
        <begin position="87"/>
        <end position="109"/>
    </location>
</feature>
<dbReference type="PRINTS" id="PR00259">
    <property type="entry name" value="TMFOUR"/>
</dbReference>
<feature type="transmembrane region" description="Helical" evidence="9">
    <location>
        <begin position="232"/>
        <end position="254"/>
    </location>
</feature>
<dbReference type="SUPFAM" id="SSF48652">
    <property type="entry name" value="Tetraspanin"/>
    <property type="match status" value="1"/>
</dbReference>
<reference evidence="10" key="1">
    <citation type="journal article" date="2022" name="bioRxiv">
        <title>Sequencing and chromosome-scale assembly of the giantPleurodeles waltlgenome.</title>
        <authorList>
            <person name="Brown T."/>
            <person name="Elewa A."/>
            <person name="Iarovenko S."/>
            <person name="Subramanian E."/>
            <person name="Araus A.J."/>
            <person name="Petzold A."/>
            <person name="Susuki M."/>
            <person name="Suzuki K.-i.T."/>
            <person name="Hayashi T."/>
            <person name="Toyoda A."/>
            <person name="Oliveira C."/>
            <person name="Osipova E."/>
            <person name="Leigh N.D."/>
            <person name="Simon A."/>
            <person name="Yun M.H."/>
        </authorList>
    </citation>
    <scope>NUCLEOTIDE SEQUENCE</scope>
    <source>
        <strain evidence="10">20211129_DDA</strain>
        <tissue evidence="10">Liver</tissue>
    </source>
</reference>
<dbReference type="Proteomes" id="UP001066276">
    <property type="component" value="Chromosome 8"/>
</dbReference>
<dbReference type="EMBL" id="JANPWB010000012">
    <property type="protein sequence ID" value="KAJ1112654.1"/>
    <property type="molecule type" value="Genomic_DNA"/>
</dbReference>
<keyword evidence="7 9" id="KW-0472">Membrane</keyword>
<evidence type="ECO:0000256" key="1">
    <source>
        <dbReference type="ARBA" id="ARBA00004141"/>
    </source>
</evidence>
<evidence type="ECO:0000313" key="10">
    <source>
        <dbReference type="EMBL" id="KAJ1112654.1"/>
    </source>
</evidence>
<dbReference type="GO" id="GO:0016020">
    <property type="term" value="C:membrane"/>
    <property type="evidence" value="ECO:0007669"/>
    <property type="project" value="UniProtKB-SubCell"/>
</dbReference>
<keyword evidence="6 9" id="KW-1133">Transmembrane helix</keyword>
<dbReference type="CDD" id="cd03156">
    <property type="entry name" value="uroplakin_I_like_LEL"/>
    <property type="match status" value="1"/>
</dbReference>
<dbReference type="FunFam" id="1.10.1450.10:FF:000014">
    <property type="entry name" value="Tetraspanin"/>
    <property type="match status" value="1"/>
</dbReference>
<comment type="similarity">
    <text evidence="2">Belongs to the tetraspanin (TM4SF) family.</text>
</comment>
<keyword evidence="5 9" id="KW-0812">Transmembrane</keyword>
<organism evidence="10 11">
    <name type="scientific">Pleurodeles waltl</name>
    <name type="common">Iberian ribbed newt</name>
    <dbReference type="NCBI Taxonomy" id="8319"/>
    <lineage>
        <taxon>Eukaryota</taxon>
        <taxon>Metazoa</taxon>
        <taxon>Chordata</taxon>
        <taxon>Craniata</taxon>
        <taxon>Vertebrata</taxon>
        <taxon>Euteleostomi</taxon>
        <taxon>Amphibia</taxon>
        <taxon>Batrachia</taxon>
        <taxon>Caudata</taxon>
        <taxon>Salamandroidea</taxon>
        <taxon>Salamandridae</taxon>
        <taxon>Pleurodelinae</taxon>
        <taxon>Pleurodeles</taxon>
    </lineage>
</organism>
<dbReference type="InterPro" id="IPR018499">
    <property type="entry name" value="Tetraspanin/Peripherin"/>
</dbReference>
<gene>
    <name evidence="10" type="ORF">NDU88_000915</name>
</gene>
<proteinExistence type="inferred from homology"/>
<evidence type="ECO:0000313" key="11">
    <source>
        <dbReference type="Proteomes" id="UP001066276"/>
    </source>
</evidence>
<dbReference type="AlphaFoldDB" id="A0AAV7NDB9"/>
<evidence type="ECO:0000256" key="5">
    <source>
        <dbReference type="ARBA" id="ARBA00022692"/>
    </source>
</evidence>
<dbReference type="Gene3D" id="1.10.1450.10">
    <property type="entry name" value="Tetraspanin"/>
    <property type="match status" value="1"/>
</dbReference>
<accession>A0AAV7NDB9</accession>
<evidence type="ECO:0000256" key="4">
    <source>
        <dbReference type="ARBA" id="ARBA00017701"/>
    </source>
</evidence>
<dbReference type="PANTHER" id="PTHR47110:SF2">
    <property type="entry name" value="UROPLAKIN-1B"/>
    <property type="match status" value="1"/>
</dbReference>
<evidence type="ECO:0000256" key="3">
    <source>
        <dbReference type="ARBA" id="ARBA00011304"/>
    </source>
</evidence>
<dbReference type="PANTHER" id="PTHR47110">
    <property type="entry name" value="TESTIS-SPECIFIC EXPRESSED PROTEIN 55"/>
    <property type="match status" value="1"/>
</dbReference>
<comment type="caution">
    <text evidence="10">The sequence shown here is derived from an EMBL/GenBank/DDBJ whole genome shotgun (WGS) entry which is preliminary data.</text>
</comment>
<evidence type="ECO:0000256" key="2">
    <source>
        <dbReference type="ARBA" id="ARBA00006840"/>
    </source>
</evidence>
<protein>
    <recommendedName>
        <fullName evidence="4">Uroplakin-1b</fullName>
    </recommendedName>
    <alternativeName>
        <fullName evidence="8">Uroplakin Ib</fullName>
    </alternativeName>
</protein>
<feature type="transmembrane region" description="Helical" evidence="9">
    <location>
        <begin position="12"/>
        <end position="36"/>
    </location>
</feature>
<name>A0AAV7NDB9_PLEWA</name>
<comment type="subunit">
    <text evidence="3">Heterodimer with uroplakin-3A (UPK3A) or uroplakin-3B (UPK3B).</text>
</comment>
<feature type="transmembrane region" description="Helical" evidence="9">
    <location>
        <begin position="56"/>
        <end position="80"/>
    </location>
</feature>
<comment type="subcellular location">
    <subcellularLocation>
        <location evidence="1">Membrane</location>
        <topology evidence="1">Multi-pass membrane protein</topology>
    </subcellularLocation>
</comment>
<evidence type="ECO:0000256" key="6">
    <source>
        <dbReference type="ARBA" id="ARBA00022989"/>
    </source>
</evidence>
<evidence type="ECO:0000256" key="9">
    <source>
        <dbReference type="SAM" id="Phobius"/>
    </source>
</evidence>
<evidence type="ECO:0000256" key="7">
    <source>
        <dbReference type="ARBA" id="ARBA00023136"/>
    </source>
</evidence>
<keyword evidence="11" id="KW-1185">Reference proteome</keyword>
<sequence>MAKDSGVQVFQGILIFGNVIIAMAGMALTAECIFFVSDQSALYPLLEATDNDDIFGAAWIGIFTGICFFVLSIVGIIGVMKSNRRMLLVYLIFMFIVYCFEVASSITAATQRDFFIRNLFLKQMLEMYQNPNPINNDQAIKSDGVTRTWNRLMLFNQCCGVNGPSDWQMYSSAFRTVNNDADYPWPRQCCVMNPLQQPLDLNGCKLGISSYYNSEGCYDQIAGPLMRHAWGVAWFGFAILCWTFWVLLGSMFYWSRIEY</sequence>